<dbReference type="OrthoDB" id="10539577at2759"/>
<dbReference type="AlphaFoldDB" id="A0A9P9FSJ6"/>
<sequence>MRLLGQSSGSSFKAAASSLERPTRPFSIPGQPSSDTFHQTSSIYSLYFAISMAGISEVGLALQVFEALCTSAKYIQRAAKDFRTAETQFVTLLEDVRQCERYATLVKQTLNQIPSEAMSPKEWNSVKKQLETILKRALDFNEWTVKNMINPKDASQKKLQKKFTVAFGKLRKINADLTFQFQKLQLIAPEITMRLQTVVLDAVMVNQSKITTLDQKMDFIIEQLSRLSSLIYQEQPPPYPRSEDFKTPDKDYKSSELGQDEKLERNPGFPKKTQGETNQQKSLGWKAATAAGAIAAAIWWGLG</sequence>
<organism evidence="2 3">
    <name type="scientific">Dactylonectria macrodidyma</name>
    <dbReference type="NCBI Taxonomy" id="307937"/>
    <lineage>
        <taxon>Eukaryota</taxon>
        <taxon>Fungi</taxon>
        <taxon>Dikarya</taxon>
        <taxon>Ascomycota</taxon>
        <taxon>Pezizomycotina</taxon>
        <taxon>Sordariomycetes</taxon>
        <taxon>Hypocreomycetidae</taxon>
        <taxon>Hypocreales</taxon>
        <taxon>Nectriaceae</taxon>
        <taxon>Dactylonectria</taxon>
    </lineage>
</organism>
<gene>
    <name evidence="2" type="ORF">EDB81DRAFT_769450</name>
</gene>
<accession>A0A9P9FSJ6</accession>
<dbReference type="Proteomes" id="UP000738349">
    <property type="component" value="Unassembled WGS sequence"/>
</dbReference>
<comment type="caution">
    <text evidence="2">The sequence shown here is derived from an EMBL/GenBank/DDBJ whole genome shotgun (WGS) entry which is preliminary data.</text>
</comment>
<feature type="region of interest" description="Disordered" evidence="1">
    <location>
        <begin position="17"/>
        <end position="37"/>
    </location>
</feature>
<protein>
    <submittedName>
        <fullName evidence="2">Uncharacterized protein</fullName>
    </submittedName>
</protein>
<evidence type="ECO:0000313" key="3">
    <source>
        <dbReference type="Proteomes" id="UP000738349"/>
    </source>
</evidence>
<evidence type="ECO:0000313" key="2">
    <source>
        <dbReference type="EMBL" id="KAH7175217.1"/>
    </source>
</evidence>
<feature type="compositionally biased region" description="Basic and acidic residues" evidence="1">
    <location>
        <begin position="241"/>
        <end position="265"/>
    </location>
</feature>
<keyword evidence="3" id="KW-1185">Reference proteome</keyword>
<name>A0A9P9FSJ6_9HYPO</name>
<reference evidence="2" key="1">
    <citation type="journal article" date="2021" name="Nat. Commun.">
        <title>Genetic determinants of endophytism in the Arabidopsis root mycobiome.</title>
        <authorList>
            <person name="Mesny F."/>
            <person name="Miyauchi S."/>
            <person name="Thiergart T."/>
            <person name="Pickel B."/>
            <person name="Atanasova L."/>
            <person name="Karlsson M."/>
            <person name="Huettel B."/>
            <person name="Barry K.W."/>
            <person name="Haridas S."/>
            <person name="Chen C."/>
            <person name="Bauer D."/>
            <person name="Andreopoulos W."/>
            <person name="Pangilinan J."/>
            <person name="LaButti K."/>
            <person name="Riley R."/>
            <person name="Lipzen A."/>
            <person name="Clum A."/>
            <person name="Drula E."/>
            <person name="Henrissat B."/>
            <person name="Kohler A."/>
            <person name="Grigoriev I.V."/>
            <person name="Martin F.M."/>
            <person name="Hacquard S."/>
        </authorList>
    </citation>
    <scope>NUCLEOTIDE SEQUENCE</scope>
    <source>
        <strain evidence="2">MPI-CAGE-AT-0147</strain>
    </source>
</reference>
<proteinExistence type="predicted"/>
<dbReference type="EMBL" id="JAGMUV010000001">
    <property type="protein sequence ID" value="KAH7175217.1"/>
    <property type="molecule type" value="Genomic_DNA"/>
</dbReference>
<evidence type="ECO:0000256" key="1">
    <source>
        <dbReference type="SAM" id="MobiDB-lite"/>
    </source>
</evidence>
<feature type="region of interest" description="Disordered" evidence="1">
    <location>
        <begin position="236"/>
        <end position="282"/>
    </location>
</feature>